<evidence type="ECO:0000256" key="4">
    <source>
        <dbReference type="ARBA" id="ARBA00022475"/>
    </source>
</evidence>
<accession>A0ABS2GEC9</accession>
<gene>
    <name evidence="12" type="ORF">H6A01_04160</name>
</gene>
<feature type="transmembrane region" description="Helical" evidence="10">
    <location>
        <begin position="31"/>
        <end position="48"/>
    </location>
</feature>
<sequence length="472" mass="51057">MARTHTAWSVPLALFITVLGLLGALYTGTFIGYPLVIGWLLVALALWGKDYPLRRLCIMSWHGISSTMLVLQIFLFIGAITALWQASGTLPTIVIYSLESIVPSLFLLSCFILPSAVSYLIGSSLGTAGTIGLPLILLARLGHVPLDITAGAIIAGAYVGDRASPMSSSAALVATLTKTTVPDNVGPMFRTALPALVLSCIFYGLFSWRYPLETTDTALATYIASTFVISPWLLLPAVTIIFLVLCKVKVRMAMLISAVIAFILAYTVQHQPLSQLLYQTMMGFHLPDPSHPLYTIFKGGGIITMIPPAIVITAACALSTLLEESGQLEQLQSLYHRCQHCSSLFAAQCLTALATAGIGANQSVAIVMNYFLTRTAYNTLSLAESAADTSDTSHEQPNPNTDSTHHSSNQQLMMDLENSAIVIAPLLPWNIAALVPTVMLGVSMTGYLPYAAYLYLLPLCYWLQLRLKNRTY</sequence>
<feature type="domain" description="Na+/H+ antiporter NhaC-like C-terminal" evidence="11">
    <location>
        <begin position="156"/>
        <end position="380"/>
    </location>
</feature>
<dbReference type="Pfam" id="PF03553">
    <property type="entry name" value="Na_H_antiporter"/>
    <property type="match status" value="1"/>
</dbReference>
<evidence type="ECO:0000256" key="8">
    <source>
        <dbReference type="ARBA" id="ARBA00038435"/>
    </source>
</evidence>
<dbReference type="Proteomes" id="UP000707138">
    <property type="component" value="Unassembled WGS sequence"/>
</dbReference>
<protein>
    <recommendedName>
        <fullName evidence="11">Na+/H+ antiporter NhaC-like C-terminal domain-containing protein</fullName>
    </recommendedName>
</protein>
<feature type="transmembrane region" description="Helical" evidence="10">
    <location>
        <begin position="222"/>
        <end position="245"/>
    </location>
</feature>
<evidence type="ECO:0000256" key="5">
    <source>
        <dbReference type="ARBA" id="ARBA00022692"/>
    </source>
</evidence>
<organism evidence="12 13">
    <name type="scientific">Veillonella magna</name>
    <dbReference type="NCBI Taxonomy" id="464322"/>
    <lineage>
        <taxon>Bacteria</taxon>
        <taxon>Bacillati</taxon>
        <taxon>Bacillota</taxon>
        <taxon>Negativicutes</taxon>
        <taxon>Veillonellales</taxon>
        <taxon>Veillonellaceae</taxon>
        <taxon>Veillonella</taxon>
    </lineage>
</organism>
<keyword evidence="6 10" id="KW-1133">Transmembrane helix</keyword>
<evidence type="ECO:0000313" key="12">
    <source>
        <dbReference type="EMBL" id="MBM6912521.1"/>
    </source>
</evidence>
<comment type="caution">
    <text evidence="12">The sequence shown here is derived from an EMBL/GenBank/DDBJ whole genome shotgun (WGS) entry which is preliminary data.</text>
</comment>
<evidence type="ECO:0000256" key="3">
    <source>
        <dbReference type="ARBA" id="ARBA00022449"/>
    </source>
</evidence>
<feature type="transmembrane region" description="Helical" evidence="10">
    <location>
        <begin position="192"/>
        <end position="210"/>
    </location>
</feature>
<comment type="subcellular location">
    <subcellularLocation>
        <location evidence="1">Cell membrane</location>
        <topology evidence="1">Multi-pass membrane protein</topology>
    </subcellularLocation>
</comment>
<feature type="transmembrane region" description="Helical" evidence="10">
    <location>
        <begin position="93"/>
        <end position="113"/>
    </location>
</feature>
<evidence type="ECO:0000256" key="2">
    <source>
        <dbReference type="ARBA" id="ARBA00022448"/>
    </source>
</evidence>
<evidence type="ECO:0000256" key="1">
    <source>
        <dbReference type="ARBA" id="ARBA00004651"/>
    </source>
</evidence>
<evidence type="ECO:0000259" key="11">
    <source>
        <dbReference type="Pfam" id="PF03553"/>
    </source>
</evidence>
<feature type="transmembrane region" description="Helical" evidence="10">
    <location>
        <begin position="447"/>
        <end position="465"/>
    </location>
</feature>
<comment type="similarity">
    <text evidence="8">Belongs to the NhaC Na(+)/H(+) (TC 2.A.35) antiporter family.</text>
</comment>
<keyword evidence="7 10" id="KW-0472">Membrane</keyword>
<feature type="region of interest" description="Disordered" evidence="9">
    <location>
        <begin position="387"/>
        <end position="408"/>
    </location>
</feature>
<evidence type="ECO:0000256" key="7">
    <source>
        <dbReference type="ARBA" id="ARBA00023136"/>
    </source>
</evidence>
<feature type="transmembrane region" description="Helical" evidence="10">
    <location>
        <begin position="420"/>
        <end position="441"/>
    </location>
</feature>
<dbReference type="InterPro" id="IPR052180">
    <property type="entry name" value="NhaC_Na-H+_Antiporter"/>
</dbReference>
<dbReference type="PANTHER" id="PTHR33451">
    <property type="entry name" value="MALATE-2H(+)/NA(+)-LACTATE ANTIPORTER"/>
    <property type="match status" value="1"/>
</dbReference>
<reference evidence="12 13" key="1">
    <citation type="journal article" date="2021" name="Sci. Rep.">
        <title>The distribution of antibiotic resistance genes in chicken gut microbiota commensals.</title>
        <authorList>
            <person name="Juricova H."/>
            <person name="Matiasovicova J."/>
            <person name="Kubasova T."/>
            <person name="Cejkova D."/>
            <person name="Rychlik I."/>
        </authorList>
    </citation>
    <scope>NUCLEOTIDE SEQUENCE [LARGE SCALE GENOMIC DNA]</scope>
    <source>
        <strain evidence="12 13">An537</strain>
    </source>
</reference>
<feature type="transmembrane region" description="Helical" evidence="10">
    <location>
        <begin position="120"/>
        <end position="138"/>
    </location>
</feature>
<feature type="transmembrane region" description="Helical" evidence="10">
    <location>
        <begin position="69"/>
        <end position="87"/>
    </location>
</feature>
<keyword evidence="2" id="KW-0813">Transport</keyword>
<feature type="transmembrane region" description="Helical" evidence="10">
    <location>
        <begin position="293"/>
        <end position="322"/>
    </location>
</feature>
<evidence type="ECO:0000313" key="13">
    <source>
        <dbReference type="Proteomes" id="UP000707138"/>
    </source>
</evidence>
<feature type="transmembrane region" description="Helical" evidence="10">
    <location>
        <begin position="252"/>
        <end position="273"/>
    </location>
</feature>
<name>A0ABS2GEC9_9FIRM</name>
<keyword evidence="13" id="KW-1185">Reference proteome</keyword>
<proteinExistence type="inferred from homology"/>
<evidence type="ECO:0000256" key="9">
    <source>
        <dbReference type="SAM" id="MobiDB-lite"/>
    </source>
</evidence>
<dbReference type="PANTHER" id="PTHR33451:SF3">
    <property type="entry name" value="MALATE-2H(+)_NA(+)-LACTATE ANTIPORTER"/>
    <property type="match status" value="1"/>
</dbReference>
<keyword evidence="4" id="KW-1003">Cell membrane</keyword>
<dbReference type="RefSeq" id="WP_028256091.1">
    <property type="nucleotide sequence ID" value="NZ_JACJLA010000005.1"/>
</dbReference>
<evidence type="ECO:0000256" key="6">
    <source>
        <dbReference type="ARBA" id="ARBA00022989"/>
    </source>
</evidence>
<keyword evidence="3" id="KW-0050">Antiport</keyword>
<evidence type="ECO:0000256" key="10">
    <source>
        <dbReference type="SAM" id="Phobius"/>
    </source>
</evidence>
<dbReference type="EMBL" id="JACJLA010000005">
    <property type="protein sequence ID" value="MBM6912521.1"/>
    <property type="molecule type" value="Genomic_DNA"/>
</dbReference>
<dbReference type="InterPro" id="IPR018461">
    <property type="entry name" value="Na/H_Antiport_NhaC-like_C"/>
</dbReference>
<keyword evidence="5 10" id="KW-0812">Transmembrane</keyword>
<feature type="transmembrane region" description="Helical" evidence="10">
    <location>
        <begin position="7"/>
        <end position="25"/>
    </location>
</feature>